<feature type="compositionally biased region" description="Basic and acidic residues" evidence="1">
    <location>
        <begin position="24"/>
        <end position="40"/>
    </location>
</feature>
<feature type="domain" description="UBC core" evidence="2">
    <location>
        <begin position="55"/>
        <end position="184"/>
    </location>
</feature>
<keyword evidence="3" id="KW-1185">Reference proteome</keyword>
<feature type="compositionally biased region" description="Basic and acidic residues" evidence="1">
    <location>
        <begin position="1"/>
        <end position="10"/>
    </location>
</feature>
<dbReference type="PROSITE" id="PS50127">
    <property type="entry name" value="UBC_2"/>
    <property type="match status" value="1"/>
</dbReference>
<proteinExistence type="predicted"/>
<gene>
    <name evidence="4" type="primary">LOC110573828</name>
</gene>
<dbReference type="Pfam" id="PF00179">
    <property type="entry name" value="UQ_con"/>
    <property type="match status" value="1"/>
</dbReference>
<dbReference type="SUPFAM" id="SSF54495">
    <property type="entry name" value="UBC-like"/>
    <property type="match status" value="1"/>
</dbReference>
<dbReference type="Gene3D" id="3.10.110.10">
    <property type="entry name" value="Ubiquitin Conjugating Enzyme"/>
    <property type="match status" value="2"/>
</dbReference>
<dbReference type="KEGG" id="nsu:110573828"/>
<dbReference type="InterPro" id="IPR000608">
    <property type="entry name" value="UBC"/>
</dbReference>
<sequence>MSRDRQRSDDQSPSTGRGGSDVDQQERPAPKPEEEEERKLSATLRKKNTALSSRTSAERIQKELAEGNLNPPSNYSARPKGEHIYEWRPTILGPPGSVYDSGVFFLDITFSPYYPLKVAVVTFCTRNNNWSPAWTISKVLLSLCSHLIHGVPMDPVVRSIAAQYSANRAEHDGRARQKSKSEAA</sequence>
<evidence type="ECO:0000259" key="2">
    <source>
        <dbReference type="PROSITE" id="PS50127"/>
    </source>
</evidence>
<evidence type="ECO:0000313" key="3">
    <source>
        <dbReference type="Proteomes" id="UP000248481"/>
    </source>
</evidence>
<name>A0A8M1MS72_NEOSC</name>
<reference evidence="4" key="1">
    <citation type="submission" date="2025-08" db="UniProtKB">
        <authorList>
            <consortium name="RefSeq"/>
        </authorList>
    </citation>
    <scope>IDENTIFICATION</scope>
    <source>
        <tissue evidence="4">Blood</tissue>
    </source>
</reference>
<dbReference type="GeneID" id="110573828"/>
<dbReference type="AlphaFoldDB" id="A0A8M1MS72"/>
<dbReference type="RefSeq" id="XP_044776702.1">
    <property type="nucleotide sequence ID" value="XM_044920767.1"/>
</dbReference>
<dbReference type="Proteomes" id="UP000248481">
    <property type="component" value="Chromosome 13"/>
</dbReference>
<evidence type="ECO:0000313" key="4">
    <source>
        <dbReference type="RefSeq" id="XP_044776702.1"/>
    </source>
</evidence>
<evidence type="ECO:0000256" key="1">
    <source>
        <dbReference type="SAM" id="MobiDB-lite"/>
    </source>
</evidence>
<dbReference type="SMART" id="SM00212">
    <property type="entry name" value="UBCc"/>
    <property type="match status" value="1"/>
</dbReference>
<dbReference type="PANTHER" id="PTHR24068">
    <property type="entry name" value="UBIQUITIN-CONJUGATING ENZYME E2"/>
    <property type="match status" value="1"/>
</dbReference>
<protein>
    <submittedName>
        <fullName evidence="4">Ubiquitin-conjugating enzyme E2 E3-like</fullName>
    </submittedName>
</protein>
<accession>A0A8M1MS72</accession>
<dbReference type="InterPro" id="IPR016135">
    <property type="entry name" value="UBQ-conjugating_enzyme/RWD"/>
</dbReference>
<organism evidence="3 4">
    <name type="scientific">Neomonachus schauinslandi</name>
    <name type="common">Hawaiian monk seal</name>
    <name type="synonym">Monachus schauinslandi</name>
    <dbReference type="NCBI Taxonomy" id="29088"/>
    <lineage>
        <taxon>Eukaryota</taxon>
        <taxon>Metazoa</taxon>
        <taxon>Chordata</taxon>
        <taxon>Craniata</taxon>
        <taxon>Vertebrata</taxon>
        <taxon>Euteleostomi</taxon>
        <taxon>Mammalia</taxon>
        <taxon>Eutheria</taxon>
        <taxon>Laurasiatheria</taxon>
        <taxon>Carnivora</taxon>
        <taxon>Caniformia</taxon>
        <taxon>Pinnipedia</taxon>
        <taxon>Phocidae</taxon>
        <taxon>Monachinae</taxon>
        <taxon>Monachini</taxon>
        <taxon>Neomonachus</taxon>
    </lineage>
</organism>
<feature type="region of interest" description="Disordered" evidence="1">
    <location>
        <begin position="1"/>
        <end position="57"/>
    </location>
</feature>